<comment type="pathway">
    <text evidence="1">Cofactor biosynthesis; adenosylcobalamin biosynthesis.</text>
</comment>
<dbReference type="InterPro" id="IPR006364">
    <property type="entry name" value="CobI/CbiL/CobIJ_dom"/>
</dbReference>
<dbReference type="EC" id="2.1.1.130" evidence="9"/>
<keyword evidence="5 9" id="KW-0808">Transferase</keyword>
<dbReference type="GO" id="GO:0009236">
    <property type="term" value="P:cobalamin biosynthetic process"/>
    <property type="evidence" value="ECO:0007669"/>
    <property type="project" value="UniProtKB-UniRule"/>
</dbReference>
<organism evidence="9">
    <name type="scientific">Desulfacinum infernum</name>
    <dbReference type="NCBI Taxonomy" id="35837"/>
    <lineage>
        <taxon>Bacteria</taxon>
        <taxon>Pseudomonadati</taxon>
        <taxon>Thermodesulfobacteriota</taxon>
        <taxon>Syntrophobacteria</taxon>
        <taxon>Syntrophobacterales</taxon>
        <taxon>Syntrophobacteraceae</taxon>
        <taxon>Desulfacinum</taxon>
    </lineage>
</organism>
<accession>A0A832A4M9</accession>
<dbReference type="EMBL" id="DSTK01000040">
    <property type="protein sequence ID" value="HFK98538.1"/>
    <property type="molecule type" value="Genomic_DNA"/>
</dbReference>
<dbReference type="NCBIfam" id="TIGR01467">
    <property type="entry name" value="cobI_cbiL"/>
    <property type="match status" value="1"/>
</dbReference>
<reference evidence="9" key="1">
    <citation type="journal article" date="2020" name="mSystems">
        <title>Genome- and Community-Level Interaction Insights into Carbon Utilization and Element Cycling Functions of Hydrothermarchaeota in Hydrothermal Sediment.</title>
        <authorList>
            <person name="Zhou Z."/>
            <person name="Liu Y."/>
            <person name="Xu W."/>
            <person name="Pan J."/>
            <person name="Luo Z.H."/>
            <person name="Li M."/>
        </authorList>
    </citation>
    <scope>NUCLEOTIDE SEQUENCE [LARGE SCALE GENOMIC DNA]</scope>
    <source>
        <strain evidence="9">SpSt-456</strain>
    </source>
</reference>
<evidence type="ECO:0000256" key="5">
    <source>
        <dbReference type="ARBA" id="ARBA00022679"/>
    </source>
</evidence>
<dbReference type="Gene3D" id="3.30.950.10">
    <property type="entry name" value="Methyltransferase, Cobalt-precorrin-4 Transmethylase, Domain 2"/>
    <property type="match status" value="1"/>
</dbReference>
<dbReference type="GO" id="GO:0030788">
    <property type="term" value="F:precorrin-2 C20-methyltransferase activity"/>
    <property type="evidence" value="ECO:0007669"/>
    <property type="project" value="UniProtKB-EC"/>
</dbReference>
<sequence length="238" mass="25990">MLGTLYGIGVGPGDPDLLTLKAVKILGRVGHVFAASSSSNDYSLALDIVRDHLPQEVPVSFLDFPMTFNKDRLEEAWRANCETVVERLEAGVHVAFLTLGDPMTFSTFIYLLRKIRSRLPQVPVEIVPGITSYQAAAACAAVPLSEAEETLTVISGAKGGERLPEVLPFSDNVVLMKAYKHFPQILQKIRDLGLQDRVCFVSRCGLDGQVVEKDFAALEGLKPHYLSLLIVKKTGTPP</sequence>
<evidence type="ECO:0000256" key="2">
    <source>
        <dbReference type="ARBA" id="ARBA00005879"/>
    </source>
</evidence>
<comment type="caution">
    <text evidence="9">The sequence shown here is derived from an EMBL/GenBank/DDBJ whole genome shotgun (WGS) entry which is preliminary data.</text>
</comment>
<evidence type="ECO:0000256" key="3">
    <source>
        <dbReference type="ARBA" id="ARBA00022573"/>
    </source>
</evidence>
<dbReference type="CDD" id="cd11645">
    <property type="entry name" value="Precorrin_2_C20_MT"/>
    <property type="match status" value="1"/>
</dbReference>
<feature type="domain" description="Tetrapyrrole methylase" evidence="8">
    <location>
        <begin position="4"/>
        <end position="213"/>
    </location>
</feature>
<dbReference type="InterPro" id="IPR000878">
    <property type="entry name" value="4pyrrol_Mease"/>
</dbReference>
<evidence type="ECO:0000259" key="8">
    <source>
        <dbReference type="Pfam" id="PF00590"/>
    </source>
</evidence>
<dbReference type="InterPro" id="IPR012382">
    <property type="entry name" value="CobI/CbiL"/>
</dbReference>
<dbReference type="InterPro" id="IPR014777">
    <property type="entry name" value="4pyrrole_Mease_sub1"/>
</dbReference>
<keyword evidence="3" id="KW-0169">Cobalamin biosynthesis</keyword>
<dbReference type="SUPFAM" id="SSF53790">
    <property type="entry name" value="Tetrapyrrole methylase"/>
    <property type="match status" value="1"/>
</dbReference>
<dbReference type="PIRSF" id="PIRSF036427">
    <property type="entry name" value="Precrrn-2_mtase"/>
    <property type="match status" value="1"/>
</dbReference>
<evidence type="ECO:0000313" key="9">
    <source>
        <dbReference type="EMBL" id="HFK98538.1"/>
    </source>
</evidence>
<proteinExistence type="inferred from homology"/>
<dbReference type="Pfam" id="PF00590">
    <property type="entry name" value="TP_methylase"/>
    <property type="match status" value="1"/>
</dbReference>
<dbReference type="InterPro" id="IPR014776">
    <property type="entry name" value="4pyrrole_Mease_sub2"/>
</dbReference>
<evidence type="ECO:0000256" key="7">
    <source>
        <dbReference type="PIRNR" id="PIRNR036427"/>
    </source>
</evidence>
<dbReference type="GO" id="GO:0032259">
    <property type="term" value="P:methylation"/>
    <property type="evidence" value="ECO:0007669"/>
    <property type="project" value="UniProtKB-KW"/>
</dbReference>
<comment type="similarity">
    <text evidence="2 7">Belongs to the precorrin methyltransferase family.</text>
</comment>
<evidence type="ECO:0000256" key="4">
    <source>
        <dbReference type="ARBA" id="ARBA00022603"/>
    </source>
</evidence>
<evidence type="ECO:0000256" key="1">
    <source>
        <dbReference type="ARBA" id="ARBA00004953"/>
    </source>
</evidence>
<name>A0A832A4M9_9BACT</name>
<keyword evidence="6" id="KW-0949">S-adenosyl-L-methionine</keyword>
<dbReference type="Gene3D" id="3.40.1010.10">
    <property type="entry name" value="Cobalt-precorrin-4 Transmethylase, Domain 1"/>
    <property type="match status" value="1"/>
</dbReference>
<dbReference type="PANTHER" id="PTHR43467:SF2">
    <property type="entry name" value="COBALT-PRECORRIN-2 C(20)-METHYLTRANSFERASE"/>
    <property type="match status" value="1"/>
</dbReference>
<dbReference type="PANTHER" id="PTHR43467">
    <property type="entry name" value="COBALT-PRECORRIN-2 C(20)-METHYLTRANSFERASE"/>
    <property type="match status" value="1"/>
</dbReference>
<keyword evidence="4 9" id="KW-0489">Methyltransferase</keyword>
<evidence type="ECO:0000256" key="6">
    <source>
        <dbReference type="ARBA" id="ARBA00022691"/>
    </source>
</evidence>
<protein>
    <submittedName>
        <fullName evidence="9">Precorrin-2 C(20)-methyltransferase</fullName>
        <ecNumber evidence="9">2.1.1.130</ecNumber>
    </submittedName>
</protein>
<dbReference type="AlphaFoldDB" id="A0A832A4M9"/>
<dbReference type="UniPathway" id="UPA00148"/>
<gene>
    <name evidence="9" type="primary">cobI</name>
    <name evidence="9" type="ORF">ENS06_14590</name>
</gene>
<dbReference type="InterPro" id="IPR035996">
    <property type="entry name" value="4pyrrol_Methylase_sf"/>
</dbReference>